<dbReference type="RefSeq" id="WP_049698886.1">
    <property type="nucleotide sequence ID" value="NZ_JAQDQF010000010.1"/>
</dbReference>
<dbReference type="Pfam" id="PF05154">
    <property type="entry name" value="TM2"/>
    <property type="match status" value="1"/>
</dbReference>
<gene>
    <name evidence="8" type="ORF">ABW18_10410</name>
</gene>
<accession>A0ABR5ICW9</accession>
<evidence type="ECO:0000256" key="5">
    <source>
        <dbReference type="SAM" id="MobiDB-lite"/>
    </source>
</evidence>
<dbReference type="InterPro" id="IPR007829">
    <property type="entry name" value="TM2"/>
</dbReference>
<evidence type="ECO:0000256" key="6">
    <source>
        <dbReference type="SAM" id="Phobius"/>
    </source>
</evidence>
<evidence type="ECO:0000256" key="4">
    <source>
        <dbReference type="ARBA" id="ARBA00023136"/>
    </source>
</evidence>
<feature type="region of interest" description="Disordered" evidence="5">
    <location>
        <begin position="1"/>
        <end position="54"/>
    </location>
</feature>
<reference evidence="8 9" key="1">
    <citation type="submission" date="2015-05" db="EMBL/GenBank/DDBJ databases">
        <title>Draft genome sequence of the bacterium Gordonia jacobaea a new member of the Gordonia genus.</title>
        <authorList>
            <person name="Jimenez-Galisteo G."/>
            <person name="Dominguez A."/>
            <person name="Munoz E."/>
            <person name="Vinas M."/>
        </authorList>
    </citation>
    <scope>NUCLEOTIDE SEQUENCE [LARGE SCALE GENOMIC DNA]</scope>
    <source>
        <strain evidence="9">mv1</strain>
    </source>
</reference>
<organism evidence="8 9">
    <name type="scientific">Gordonia jacobaea</name>
    <dbReference type="NCBI Taxonomy" id="122202"/>
    <lineage>
        <taxon>Bacteria</taxon>
        <taxon>Bacillati</taxon>
        <taxon>Actinomycetota</taxon>
        <taxon>Actinomycetes</taxon>
        <taxon>Mycobacteriales</taxon>
        <taxon>Gordoniaceae</taxon>
        <taxon>Gordonia</taxon>
    </lineage>
</organism>
<comment type="subcellular location">
    <subcellularLocation>
        <location evidence="1">Membrane</location>
        <topology evidence="1">Multi-pass membrane protein</topology>
    </subcellularLocation>
</comment>
<feature type="transmembrane region" description="Helical" evidence="6">
    <location>
        <begin position="147"/>
        <end position="171"/>
    </location>
</feature>
<feature type="compositionally biased region" description="Polar residues" evidence="5">
    <location>
        <begin position="1"/>
        <end position="11"/>
    </location>
</feature>
<feature type="domain" description="TM2" evidence="7">
    <location>
        <begin position="110"/>
        <end position="160"/>
    </location>
</feature>
<comment type="caution">
    <text evidence="8">The sequence shown here is derived from an EMBL/GenBank/DDBJ whole genome shotgun (WGS) entry which is preliminary data.</text>
</comment>
<keyword evidence="4 6" id="KW-0472">Membrane</keyword>
<keyword evidence="9" id="KW-1185">Reference proteome</keyword>
<evidence type="ECO:0000259" key="7">
    <source>
        <dbReference type="Pfam" id="PF05154"/>
    </source>
</evidence>
<evidence type="ECO:0000256" key="3">
    <source>
        <dbReference type="ARBA" id="ARBA00022989"/>
    </source>
</evidence>
<evidence type="ECO:0000256" key="2">
    <source>
        <dbReference type="ARBA" id="ARBA00022692"/>
    </source>
</evidence>
<evidence type="ECO:0000313" key="9">
    <source>
        <dbReference type="Proteomes" id="UP000037247"/>
    </source>
</evidence>
<protein>
    <recommendedName>
        <fullName evidence="7">TM2 domain-containing protein</fullName>
    </recommendedName>
</protein>
<proteinExistence type="predicted"/>
<dbReference type="Proteomes" id="UP000037247">
    <property type="component" value="Unassembled WGS sequence"/>
</dbReference>
<name>A0ABR5ICW9_9ACTN</name>
<keyword evidence="2 6" id="KW-0812">Transmembrane</keyword>
<dbReference type="EMBL" id="LDTZ01000016">
    <property type="protein sequence ID" value="KNA91579.1"/>
    <property type="molecule type" value="Genomic_DNA"/>
</dbReference>
<keyword evidence="3 6" id="KW-1133">Transmembrane helix</keyword>
<evidence type="ECO:0000313" key="8">
    <source>
        <dbReference type="EMBL" id="KNA91579.1"/>
    </source>
</evidence>
<sequence>MSFPDNSNQEARGNGQPFGSSPYGAPSPFGPAASGDQFLPLPYENGTPGSPQYGPAYGAQGYGAHGYGSQGYGAQGYAVPGYGFHAGYPGAPDPMAPFGRDPYTGERLSNRSKVAAGLLQLFLGSFGAGRFYLGYTGIGAAQLVLTVVGWVTMFMFIGIFILPAVGIWAFVDAIMIFTGSVRDSNGYKLQP</sequence>
<feature type="transmembrane region" description="Helical" evidence="6">
    <location>
        <begin position="114"/>
        <end position="135"/>
    </location>
</feature>
<evidence type="ECO:0000256" key="1">
    <source>
        <dbReference type="ARBA" id="ARBA00004141"/>
    </source>
</evidence>